<protein>
    <submittedName>
        <fullName evidence="2">Diversity-generating retroelement protein Avd</fullName>
    </submittedName>
</protein>
<dbReference type="CDD" id="cd16376">
    <property type="entry name" value="Avd_like"/>
    <property type="match status" value="1"/>
</dbReference>
<organism evidence="2 3">
    <name type="scientific">Tumidithrix elongata BACA0141</name>
    <dbReference type="NCBI Taxonomy" id="2716417"/>
    <lineage>
        <taxon>Bacteria</taxon>
        <taxon>Bacillati</taxon>
        <taxon>Cyanobacteriota</taxon>
        <taxon>Cyanophyceae</taxon>
        <taxon>Pseudanabaenales</taxon>
        <taxon>Pseudanabaenaceae</taxon>
        <taxon>Tumidithrix</taxon>
        <taxon>Tumidithrix elongata</taxon>
    </lineage>
</organism>
<evidence type="ECO:0000313" key="2">
    <source>
        <dbReference type="EMBL" id="MEE3716082.1"/>
    </source>
</evidence>
<proteinExistence type="predicted"/>
<gene>
    <name evidence="2" type="primary">avd</name>
    <name evidence="2" type="ORF">V2H45_04890</name>
</gene>
<dbReference type="SUPFAM" id="SSF158446">
    <property type="entry name" value="IVS-encoded protein-like"/>
    <property type="match status" value="1"/>
</dbReference>
<comment type="caution">
    <text evidence="2">The sequence shown here is derived from an EMBL/GenBank/DDBJ whole genome shotgun (WGS) entry which is preliminary data.</text>
</comment>
<dbReference type="Proteomes" id="UP001333818">
    <property type="component" value="Unassembled WGS sequence"/>
</dbReference>
<dbReference type="RefSeq" id="WP_330482507.1">
    <property type="nucleotide sequence ID" value="NZ_JAZBJZ010000012.1"/>
</dbReference>
<dbReference type="Gene3D" id="1.20.1440.60">
    <property type="entry name" value="23S rRNA-intervening sequence"/>
    <property type="match status" value="1"/>
</dbReference>
<reference evidence="2" key="1">
    <citation type="submission" date="2024-01" db="EMBL/GenBank/DDBJ databases">
        <title>Bank of Algae and Cyanobacteria of the Azores (BACA) strain genomes.</title>
        <authorList>
            <person name="Luz R."/>
            <person name="Cordeiro R."/>
            <person name="Fonseca A."/>
            <person name="Goncalves V."/>
        </authorList>
    </citation>
    <scope>NUCLEOTIDE SEQUENCE</scope>
    <source>
        <strain evidence="2">BACA0141</strain>
    </source>
</reference>
<dbReference type="EMBL" id="JAZBJZ010000012">
    <property type="protein sequence ID" value="MEE3716082.1"/>
    <property type="molecule type" value="Genomic_DNA"/>
</dbReference>
<dbReference type="InterPro" id="IPR036583">
    <property type="entry name" value="23S_rRNA_IVS_sf"/>
</dbReference>
<evidence type="ECO:0000313" key="3">
    <source>
        <dbReference type="Proteomes" id="UP001333818"/>
    </source>
</evidence>
<accession>A0AAW9PR88</accession>
<dbReference type="InterPro" id="IPR055360">
    <property type="entry name" value="bAvd"/>
</dbReference>
<name>A0AAW9PR88_9CYAN</name>
<evidence type="ECO:0000259" key="1">
    <source>
        <dbReference type="Pfam" id="PF22296"/>
    </source>
</evidence>
<keyword evidence="3" id="KW-1185">Reference proteome</keyword>
<dbReference type="AlphaFoldDB" id="A0AAW9PR88"/>
<dbReference type="NCBIfam" id="NF033474">
    <property type="entry name" value="DivGenRetAVD"/>
    <property type="match status" value="1"/>
</dbReference>
<feature type="domain" description="bAvd-like" evidence="1">
    <location>
        <begin position="7"/>
        <end position="108"/>
    </location>
</feature>
<dbReference type="Pfam" id="PF22296">
    <property type="entry name" value="bAvd"/>
    <property type="match status" value="1"/>
</dbReference>
<sequence>MSELPVIQKTYDLIKWTIPILNKLPKDQKFLMGNRIVNSLYELLDSLIVARYRKDKILLLEELTATVDILRYQIRLLHDLQLVSTNRYEYFTQALHEIGSEIGGWLKQQKIR</sequence>